<gene>
    <name evidence="1" type="ORF">D9756_000040</name>
</gene>
<dbReference type="OrthoDB" id="3042027at2759"/>
<dbReference type="AlphaFoldDB" id="A0A8H5GF46"/>
<accession>A0A8H5GF46</accession>
<name>A0A8H5GF46_9AGAR</name>
<organism evidence="1 2">
    <name type="scientific">Leucocoprinus leucothites</name>
    <dbReference type="NCBI Taxonomy" id="201217"/>
    <lineage>
        <taxon>Eukaryota</taxon>
        <taxon>Fungi</taxon>
        <taxon>Dikarya</taxon>
        <taxon>Basidiomycota</taxon>
        <taxon>Agaricomycotina</taxon>
        <taxon>Agaricomycetes</taxon>
        <taxon>Agaricomycetidae</taxon>
        <taxon>Agaricales</taxon>
        <taxon>Agaricineae</taxon>
        <taxon>Agaricaceae</taxon>
        <taxon>Leucocoprinus</taxon>
    </lineage>
</organism>
<dbReference type="EMBL" id="JAACJO010000001">
    <property type="protein sequence ID" value="KAF5363811.1"/>
    <property type="molecule type" value="Genomic_DNA"/>
</dbReference>
<reference evidence="1 2" key="1">
    <citation type="journal article" date="2020" name="ISME J.">
        <title>Uncovering the hidden diversity of litter-decomposition mechanisms in mushroom-forming fungi.</title>
        <authorList>
            <person name="Floudas D."/>
            <person name="Bentzer J."/>
            <person name="Ahren D."/>
            <person name="Johansson T."/>
            <person name="Persson P."/>
            <person name="Tunlid A."/>
        </authorList>
    </citation>
    <scope>NUCLEOTIDE SEQUENCE [LARGE SCALE GENOMIC DNA]</scope>
    <source>
        <strain evidence="1 2">CBS 146.42</strain>
    </source>
</reference>
<keyword evidence="2" id="KW-1185">Reference proteome</keyword>
<proteinExistence type="predicted"/>
<sequence length="205" mass="22065">MPTFIPQLQPTITRCSATTPNVTVNTPTHVQSFPTPCPGAPTHGTVPLNDTENAHILYNALTDDLYPIGLSTISVARQLELDTIVLATPVHVHTPTTHIGLIHGVVVGQPMSALDTVLTLQALLHQPIHTAVYGQLTPRLRELVRRAFLERNLDARSSAAITWDSYVSGRSPSNGLTGCDLLLGCTEIWGIERVSLGGYSVVHLA</sequence>
<dbReference type="Proteomes" id="UP000559027">
    <property type="component" value="Unassembled WGS sequence"/>
</dbReference>
<evidence type="ECO:0000313" key="1">
    <source>
        <dbReference type="EMBL" id="KAF5363811.1"/>
    </source>
</evidence>
<comment type="caution">
    <text evidence="1">The sequence shown here is derived from an EMBL/GenBank/DDBJ whole genome shotgun (WGS) entry which is preliminary data.</text>
</comment>
<protein>
    <submittedName>
        <fullName evidence="1">Uncharacterized protein</fullName>
    </submittedName>
</protein>
<evidence type="ECO:0000313" key="2">
    <source>
        <dbReference type="Proteomes" id="UP000559027"/>
    </source>
</evidence>